<reference evidence="5" key="1">
    <citation type="submission" date="2021-02" db="EMBL/GenBank/DDBJ databases">
        <authorList>
            <person name="Nowell W R."/>
        </authorList>
    </citation>
    <scope>NUCLEOTIDE SEQUENCE</scope>
</reference>
<keyword evidence="13" id="KW-1185">Reference proteome</keyword>
<dbReference type="EMBL" id="CAJNYD010000062">
    <property type="protein sequence ID" value="CAF3202801.1"/>
    <property type="molecule type" value="Genomic_DNA"/>
</dbReference>
<name>A0A818IKF7_9BILA</name>
<dbReference type="Proteomes" id="UP000663873">
    <property type="component" value="Unassembled WGS sequence"/>
</dbReference>
<dbReference type="Proteomes" id="UP000663833">
    <property type="component" value="Unassembled WGS sequence"/>
</dbReference>
<dbReference type="EMBL" id="CAJNXB010002562">
    <property type="protein sequence ID" value="CAF3260510.1"/>
    <property type="molecule type" value="Genomic_DNA"/>
</dbReference>
<evidence type="ECO:0000313" key="12">
    <source>
        <dbReference type="Proteomes" id="UP000663865"/>
    </source>
</evidence>
<keyword evidence="1" id="KW-0472">Membrane</keyword>
<dbReference type="Proteomes" id="UP000663838">
    <property type="component" value="Unassembled WGS sequence"/>
</dbReference>
<feature type="transmembrane region" description="Helical" evidence="1">
    <location>
        <begin position="82"/>
        <end position="102"/>
    </location>
</feature>
<dbReference type="OrthoDB" id="10005552at2759"/>
<accession>A0A818IKF7</accession>
<evidence type="ECO:0000313" key="13">
    <source>
        <dbReference type="Proteomes" id="UP000663873"/>
    </source>
</evidence>
<dbReference type="EMBL" id="CAJOBP010005707">
    <property type="protein sequence ID" value="CAF4476043.1"/>
    <property type="molecule type" value="Genomic_DNA"/>
</dbReference>
<dbReference type="EMBL" id="CAJNYV010003034">
    <property type="protein sequence ID" value="CAF3526639.1"/>
    <property type="molecule type" value="Genomic_DNA"/>
</dbReference>
<evidence type="ECO:0000313" key="7">
    <source>
        <dbReference type="EMBL" id="CAF4269538.1"/>
    </source>
</evidence>
<evidence type="ECO:0000313" key="8">
    <source>
        <dbReference type="EMBL" id="CAF4411731.1"/>
    </source>
</evidence>
<dbReference type="EMBL" id="CAJOBQ010000747">
    <property type="protein sequence ID" value="CAF4411731.1"/>
    <property type="molecule type" value="Genomic_DNA"/>
</dbReference>
<dbReference type="Proteomes" id="UP000663825">
    <property type="component" value="Unassembled WGS sequence"/>
</dbReference>
<keyword evidence="1" id="KW-1133">Transmembrane helix</keyword>
<evidence type="ECO:0000313" key="6">
    <source>
        <dbReference type="EMBL" id="CAF3753772.1"/>
    </source>
</evidence>
<comment type="caution">
    <text evidence="5">The sequence shown here is derived from an EMBL/GenBank/DDBJ whole genome shotgun (WGS) entry which is preliminary data.</text>
</comment>
<organism evidence="5 12">
    <name type="scientific">Rotaria socialis</name>
    <dbReference type="NCBI Taxonomy" id="392032"/>
    <lineage>
        <taxon>Eukaryota</taxon>
        <taxon>Metazoa</taxon>
        <taxon>Spiralia</taxon>
        <taxon>Gnathifera</taxon>
        <taxon>Rotifera</taxon>
        <taxon>Eurotatoria</taxon>
        <taxon>Bdelloidea</taxon>
        <taxon>Philodinida</taxon>
        <taxon>Philodinidae</taxon>
        <taxon>Rotaria</taxon>
    </lineage>
</organism>
<keyword evidence="1" id="KW-0812">Transmembrane</keyword>
<evidence type="ECO:0000313" key="4">
    <source>
        <dbReference type="EMBL" id="CAF3443212.1"/>
    </source>
</evidence>
<dbReference type="Proteomes" id="UP000663865">
    <property type="component" value="Unassembled WGS sequence"/>
</dbReference>
<proteinExistence type="predicted"/>
<dbReference type="Proteomes" id="UP000663851">
    <property type="component" value="Unassembled WGS sequence"/>
</dbReference>
<evidence type="ECO:0000256" key="1">
    <source>
        <dbReference type="SAM" id="Phobius"/>
    </source>
</evidence>
<sequence>MRGKMKSRPIDIVAAIIVPIGLIGAGVLFGIAKKFSFIFERLQLSFHLRQISVGIIILYVLLFFVFWHFNVINVRRRFIKPLLIITNVCLLIDAIYVFATSIPSLFTSLNENEFWFYVGHLLPSFIALFTWTLLYWRKSPTAADKINENSENGKEILLSTCTS</sequence>
<dbReference type="EMBL" id="CAJOBR010000179">
    <property type="protein sequence ID" value="CAF4476816.1"/>
    <property type="molecule type" value="Genomic_DNA"/>
</dbReference>
<dbReference type="AlphaFoldDB" id="A0A818IKF7"/>
<evidence type="ECO:0000313" key="9">
    <source>
        <dbReference type="EMBL" id="CAF4476043.1"/>
    </source>
</evidence>
<feature type="transmembrane region" description="Helical" evidence="1">
    <location>
        <begin position="12"/>
        <end position="31"/>
    </location>
</feature>
<protein>
    <submittedName>
        <fullName evidence="5">Uncharacterized protein</fullName>
    </submittedName>
</protein>
<feature type="transmembrane region" description="Helical" evidence="1">
    <location>
        <begin position="51"/>
        <end position="70"/>
    </location>
</feature>
<evidence type="ECO:0000313" key="11">
    <source>
        <dbReference type="EMBL" id="CAF4628730.1"/>
    </source>
</evidence>
<dbReference type="Proteomes" id="UP000663862">
    <property type="component" value="Unassembled WGS sequence"/>
</dbReference>
<feature type="transmembrane region" description="Helical" evidence="1">
    <location>
        <begin position="114"/>
        <end position="136"/>
    </location>
</feature>
<evidence type="ECO:0000313" key="2">
    <source>
        <dbReference type="EMBL" id="CAF3202801.1"/>
    </source>
</evidence>
<dbReference type="EMBL" id="CAJOBO010000671">
    <property type="protein sequence ID" value="CAF4269538.1"/>
    <property type="molecule type" value="Genomic_DNA"/>
</dbReference>
<dbReference type="EMBL" id="CAJOBS010000706">
    <property type="protein sequence ID" value="CAF4628730.1"/>
    <property type="molecule type" value="Genomic_DNA"/>
</dbReference>
<dbReference type="EMBL" id="CAJNYU010001497">
    <property type="protein sequence ID" value="CAF3443212.1"/>
    <property type="molecule type" value="Genomic_DNA"/>
</dbReference>
<evidence type="ECO:0000313" key="10">
    <source>
        <dbReference type="EMBL" id="CAF4476816.1"/>
    </source>
</evidence>
<dbReference type="EMBL" id="CAJNYT010005534">
    <property type="protein sequence ID" value="CAF3753772.1"/>
    <property type="molecule type" value="Genomic_DNA"/>
</dbReference>
<gene>
    <name evidence="4" type="ORF">FME351_LOCUS12829</name>
    <name evidence="6" type="ORF">GRG538_LOCUS31541</name>
    <name evidence="7" type="ORF">HFQ381_LOCUS11580</name>
    <name evidence="5" type="ORF">KIK155_LOCUS17225</name>
    <name evidence="2" type="ORF">LUA448_LOCUS2322</name>
    <name evidence="10" type="ORF">QYT958_LOCUS2692</name>
    <name evidence="3" type="ORF">TIS948_LOCUS15748</name>
    <name evidence="11" type="ORF">TOA249_LOCUS12455</name>
    <name evidence="8" type="ORF">TSG867_LOCUS13788</name>
    <name evidence="9" type="ORF">UJA718_LOCUS24564</name>
</gene>
<evidence type="ECO:0000313" key="3">
    <source>
        <dbReference type="EMBL" id="CAF3260510.1"/>
    </source>
</evidence>
<dbReference type="Proteomes" id="UP000663848">
    <property type="component" value="Unassembled WGS sequence"/>
</dbReference>
<evidence type="ECO:0000313" key="5">
    <source>
        <dbReference type="EMBL" id="CAF3526639.1"/>
    </source>
</evidence>
<dbReference type="Proteomes" id="UP000663869">
    <property type="component" value="Unassembled WGS sequence"/>
</dbReference>
<dbReference type="Proteomes" id="UP000663872">
    <property type="component" value="Unassembled WGS sequence"/>
</dbReference>